<keyword evidence="5" id="KW-0119">Carbohydrate metabolism</keyword>
<dbReference type="EMBL" id="JACVXC010000003">
    <property type="protein sequence ID" value="MBD0835651.1"/>
    <property type="molecule type" value="Genomic_DNA"/>
</dbReference>
<gene>
    <name evidence="12" type="ORF">ICJ84_09395</name>
</gene>
<feature type="domain" description="Secretion system C-terminal sorting" evidence="11">
    <location>
        <begin position="412"/>
        <end position="480"/>
    </location>
</feature>
<dbReference type="InterPro" id="IPR026444">
    <property type="entry name" value="Secre_tail"/>
</dbReference>
<proteinExistence type="inferred from homology"/>
<dbReference type="InterPro" id="IPR001547">
    <property type="entry name" value="Glyco_hydro_5"/>
</dbReference>
<keyword evidence="3 8" id="KW-0378">Hydrolase</keyword>
<dbReference type="AlphaFoldDB" id="A0A8J6UKF4"/>
<dbReference type="NCBIfam" id="TIGR04183">
    <property type="entry name" value="Por_Secre_tail"/>
    <property type="match status" value="1"/>
</dbReference>
<evidence type="ECO:0000256" key="4">
    <source>
        <dbReference type="ARBA" id="ARBA00023001"/>
    </source>
</evidence>
<comment type="caution">
    <text evidence="12">The sequence shown here is derived from an EMBL/GenBank/DDBJ whole genome shotgun (WGS) entry which is preliminary data.</text>
</comment>
<dbReference type="GO" id="GO:0005576">
    <property type="term" value="C:extracellular region"/>
    <property type="evidence" value="ECO:0007669"/>
    <property type="project" value="TreeGrafter"/>
</dbReference>
<dbReference type="GO" id="GO:0009986">
    <property type="term" value="C:cell surface"/>
    <property type="evidence" value="ECO:0007669"/>
    <property type="project" value="TreeGrafter"/>
</dbReference>
<keyword evidence="4" id="KW-0136">Cellulose degradation</keyword>
<dbReference type="GO" id="GO:0008422">
    <property type="term" value="F:beta-glucosidase activity"/>
    <property type="evidence" value="ECO:0007669"/>
    <property type="project" value="TreeGrafter"/>
</dbReference>
<accession>A0A8J6UKF4</accession>
<evidence type="ECO:0000313" key="12">
    <source>
        <dbReference type="EMBL" id="MBD0835651.1"/>
    </source>
</evidence>
<dbReference type="InterPro" id="IPR017853">
    <property type="entry name" value="GH"/>
</dbReference>
<evidence type="ECO:0000256" key="7">
    <source>
        <dbReference type="ARBA" id="ARBA00023326"/>
    </source>
</evidence>
<feature type="domain" description="Glycoside hydrolase family 5" evidence="10">
    <location>
        <begin position="46"/>
        <end position="371"/>
    </location>
</feature>
<evidence type="ECO:0000256" key="8">
    <source>
        <dbReference type="RuleBase" id="RU361153"/>
    </source>
</evidence>
<evidence type="ECO:0000256" key="2">
    <source>
        <dbReference type="ARBA" id="ARBA00022729"/>
    </source>
</evidence>
<dbReference type="GO" id="GO:0030245">
    <property type="term" value="P:cellulose catabolic process"/>
    <property type="evidence" value="ECO:0007669"/>
    <property type="project" value="UniProtKB-KW"/>
</dbReference>
<feature type="chain" id="PRO_5035277408" evidence="9">
    <location>
        <begin position="23"/>
        <end position="486"/>
    </location>
</feature>
<dbReference type="PANTHER" id="PTHR31297">
    <property type="entry name" value="GLUCAN ENDO-1,6-BETA-GLUCOSIDASE B"/>
    <property type="match status" value="1"/>
</dbReference>
<keyword evidence="13" id="KW-1185">Reference proteome</keyword>
<dbReference type="PANTHER" id="PTHR31297:SF41">
    <property type="entry name" value="ENDOGLUCANASE, PUTATIVE (AFU_ORTHOLOGUE AFUA_5G01830)-RELATED"/>
    <property type="match status" value="1"/>
</dbReference>
<dbReference type="RefSeq" id="WP_188216142.1">
    <property type="nucleotide sequence ID" value="NZ_BAABGH010000011.1"/>
</dbReference>
<evidence type="ECO:0000256" key="5">
    <source>
        <dbReference type="ARBA" id="ARBA00023277"/>
    </source>
</evidence>
<evidence type="ECO:0000256" key="1">
    <source>
        <dbReference type="ARBA" id="ARBA00005641"/>
    </source>
</evidence>
<protein>
    <submittedName>
        <fullName evidence="12">Cellulase family glycosylhydrolase</fullName>
    </submittedName>
</protein>
<keyword evidence="7" id="KW-0624">Polysaccharide degradation</keyword>
<reference evidence="12" key="2">
    <citation type="submission" date="2020-09" db="EMBL/GenBank/DDBJ databases">
        <authorList>
            <person name="Wu Z."/>
        </authorList>
    </citation>
    <scope>NUCLEOTIDE SEQUENCE</scope>
    <source>
        <strain evidence="12">SC17</strain>
    </source>
</reference>
<sequence length="486" mass="54938">MKHSAFPFYVVFSLFFSLYGFAQTSPQQMVEKMGRGINLGNVLSAPIEGNWAPAFTESYFQDVATAGFTTVRIPMDFFGTRTNGDTSVYSKDANTSGNYNGSAADYIVNSAYLDRIEQVINWGLNQNLVVILDFHGNTLKSEYIETFSETIKENGIDVQNTLYTHPTSAKRAADNDKFRAIWSQIANRLKNYSYDLIFEIINEPYFNISANEMDTINTDIISIIRASGGNNPSRNIIITGGGANSWQAPLQVSPTILTGDSYLIPTFHYYLPFKFTSSSRDNVNDVETWGSQEDKYIVDYHFEQVQTWAQNNNLPVLLGEFGADNEGGYNYSTMTYGNFGGPENASRVAYHEYLAEKAISLGFAFTAWDAGDESNKTIYKVSDRSWVEDVKDALLGNTLNIIDFENPHHLYVFPNPTTNTLFFNTNEIVNDIKLYNSEGKQLWYCKPDSKNLHLPNLAPDLYYLKFYFKNNTVETKKIIINNALND</sequence>
<evidence type="ECO:0000313" key="13">
    <source>
        <dbReference type="Proteomes" id="UP000602057"/>
    </source>
</evidence>
<feature type="signal peptide" evidence="9">
    <location>
        <begin position="1"/>
        <end position="22"/>
    </location>
</feature>
<reference evidence="12" key="1">
    <citation type="journal article" date="2013" name="Int. J. Syst. Evol. Microbiol.">
        <title>Aestuariibaculum suncheonense gen. nov., sp. nov., a marine bacterium of the family Flavobacteriaceae isolated from a tidal flat and emended descriptions of the genera Gaetbulibacter and Tamlana.</title>
        <authorList>
            <person name="Jeong S.H."/>
            <person name="Park M.S."/>
            <person name="Jin H.M."/>
            <person name="Lee K."/>
            <person name="Park W."/>
            <person name="Jeon C.O."/>
        </authorList>
    </citation>
    <scope>NUCLEOTIDE SEQUENCE</scope>
    <source>
        <strain evidence="12">SC17</strain>
    </source>
</reference>
<dbReference type="InterPro" id="IPR050386">
    <property type="entry name" value="Glycosyl_hydrolase_5"/>
</dbReference>
<dbReference type="Proteomes" id="UP000602057">
    <property type="component" value="Unassembled WGS sequence"/>
</dbReference>
<evidence type="ECO:0000256" key="3">
    <source>
        <dbReference type="ARBA" id="ARBA00022801"/>
    </source>
</evidence>
<name>A0A8J6UKF4_9FLAO</name>
<keyword evidence="6 8" id="KW-0326">Glycosidase</keyword>
<evidence type="ECO:0000259" key="11">
    <source>
        <dbReference type="Pfam" id="PF18962"/>
    </source>
</evidence>
<organism evidence="12 13">
    <name type="scientific">Aestuariibaculum suncheonense</name>
    <dbReference type="NCBI Taxonomy" id="1028745"/>
    <lineage>
        <taxon>Bacteria</taxon>
        <taxon>Pseudomonadati</taxon>
        <taxon>Bacteroidota</taxon>
        <taxon>Flavobacteriia</taxon>
        <taxon>Flavobacteriales</taxon>
        <taxon>Flavobacteriaceae</taxon>
    </lineage>
</organism>
<dbReference type="Pfam" id="PF00150">
    <property type="entry name" value="Cellulase"/>
    <property type="match status" value="1"/>
</dbReference>
<dbReference type="PROSITE" id="PS00659">
    <property type="entry name" value="GLYCOSYL_HYDROL_F5"/>
    <property type="match status" value="1"/>
</dbReference>
<keyword evidence="2 9" id="KW-0732">Signal</keyword>
<dbReference type="SUPFAM" id="SSF51445">
    <property type="entry name" value="(Trans)glycosidases"/>
    <property type="match status" value="1"/>
</dbReference>
<evidence type="ECO:0000256" key="6">
    <source>
        <dbReference type="ARBA" id="ARBA00023295"/>
    </source>
</evidence>
<comment type="similarity">
    <text evidence="1 8">Belongs to the glycosyl hydrolase 5 (cellulase A) family.</text>
</comment>
<dbReference type="Pfam" id="PF18962">
    <property type="entry name" value="Por_Secre_tail"/>
    <property type="match status" value="1"/>
</dbReference>
<dbReference type="InterPro" id="IPR018087">
    <property type="entry name" value="Glyco_hydro_5_CS"/>
</dbReference>
<evidence type="ECO:0000256" key="9">
    <source>
        <dbReference type="SAM" id="SignalP"/>
    </source>
</evidence>
<evidence type="ECO:0000259" key="10">
    <source>
        <dbReference type="Pfam" id="PF00150"/>
    </source>
</evidence>
<dbReference type="Gene3D" id="3.20.20.80">
    <property type="entry name" value="Glycosidases"/>
    <property type="match status" value="1"/>
</dbReference>